<protein>
    <submittedName>
        <fullName evidence="4">Uncharacterized protein</fullName>
    </submittedName>
</protein>
<gene>
    <name evidence="4" type="ORF">CNECB9_380008</name>
</gene>
<dbReference type="InterPro" id="IPR029069">
    <property type="entry name" value="HotDog_dom_sf"/>
</dbReference>
<dbReference type="EMBL" id="FMSH01000312">
    <property type="protein sequence ID" value="SCU78369.1"/>
    <property type="molecule type" value="Genomic_DNA"/>
</dbReference>
<dbReference type="InterPro" id="IPR025110">
    <property type="entry name" value="AMP-bd_C"/>
</dbReference>
<accession>A0A1K0IJ03</accession>
<feature type="transmembrane region" description="Helical" evidence="1">
    <location>
        <begin position="150"/>
        <end position="171"/>
    </location>
</feature>
<dbReference type="Gene3D" id="3.10.129.10">
    <property type="entry name" value="Hotdog Thioesterase"/>
    <property type="match status" value="1"/>
</dbReference>
<feature type="transmembrane region" description="Helical" evidence="1">
    <location>
        <begin position="75"/>
        <end position="94"/>
    </location>
</feature>
<proteinExistence type="predicted"/>
<dbReference type="SUPFAM" id="SSF56801">
    <property type="entry name" value="Acetyl-CoA synthetase-like"/>
    <property type="match status" value="1"/>
</dbReference>
<evidence type="ECO:0000256" key="1">
    <source>
        <dbReference type="SAM" id="Phobius"/>
    </source>
</evidence>
<feature type="domain" description="ApeI dehydratase-like" evidence="3">
    <location>
        <begin position="328"/>
        <end position="428"/>
    </location>
</feature>
<dbReference type="Pfam" id="PF22818">
    <property type="entry name" value="ApeI-like"/>
    <property type="match status" value="1"/>
</dbReference>
<feature type="transmembrane region" description="Helical" evidence="1">
    <location>
        <begin position="124"/>
        <end position="144"/>
    </location>
</feature>
<name>A0A1K0IJ03_CUPNE</name>
<evidence type="ECO:0000259" key="3">
    <source>
        <dbReference type="Pfam" id="PF22818"/>
    </source>
</evidence>
<dbReference type="InterPro" id="IPR045851">
    <property type="entry name" value="AMP-bd_C_sf"/>
</dbReference>
<evidence type="ECO:0000313" key="4">
    <source>
        <dbReference type="EMBL" id="SCU78369.1"/>
    </source>
</evidence>
<keyword evidence="1" id="KW-0472">Membrane</keyword>
<dbReference type="RefSeq" id="WP_340526986.1">
    <property type="nucleotide sequence ID" value="NZ_FMSH01000312.1"/>
</dbReference>
<dbReference type="InterPro" id="IPR054545">
    <property type="entry name" value="ApeI-like"/>
</dbReference>
<dbReference type="Gene3D" id="3.30.300.30">
    <property type="match status" value="1"/>
</dbReference>
<keyword evidence="1" id="KW-0812">Transmembrane</keyword>
<reference evidence="4" key="1">
    <citation type="submission" date="2016-09" db="EMBL/GenBank/DDBJ databases">
        <authorList>
            <person name="Capua I."/>
            <person name="De Benedictis P."/>
            <person name="Joannis T."/>
            <person name="Lombin L.H."/>
            <person name="Cattoli G."/>
        </authorList>
    </citation>
    <scope>NUCLEOTIDE SEQUENCE</scope>
    <source>
        <strain evidence="4">B9</strain>
    </source>
</reference>
<dbReference type="AlphaFoldDB" id="A0A1K0IJ03"/>
<dbReference type="SUPFAM" id="SSF54637">
    <property type="entry name" value="Thioesterase/thiol ester dehydrase-isomerase"/>
    <property type="match status" value="1"/>
</dbReference>
<evidence type="ECO:0000259" key="2">
    <source>
        <dbReference type="Pfam" id="PF13193"/>
    </source>
</evidence>
<feature type="domain" description="AMP-binding enzyme C-terminal" evidence="2">
    <location>
        <begin position="224"/>
        <end position="307"/>
    </location>
</feature>
<dbReference type="Pfam" id="PF13193">
    <property type="entry name" value="AMP-binding_C"/>
    <property type="match status" value="1"/>
</dbReference>
<sequence length="436" mass="47050">MAWRTWTLGALTLCYPVAVYVSLQYWPPRMVALLLVALLALRLAAKRHAGWRPLALAAAALALAVFASGEAMPLKLYPALVNAVLLAVFGWSLWRPPSVVERIARLREPALPPSGVAYTRKVTVAWCLFFSVNGTLAIGTALFASDRVWALYNGVIAYVLTGAMFAGEWLVRRQVMAGGLHLPDDGWHLCADRALADGEDGFVLAGSADRVAKIEEKRVSLTRIEQALAASPLVQDARVVLVDLDVGTRVAAAVVLNEGGAAMLADAGRAALIATLRAALAGSVDALALPRRWHLATEALPCNAQGKTTEVLLRDLFRQTLPRAIWIESSEHAAAAMLDIGEHLAVFDGHFPGTPIVPGVAQVDWAMALAPQRLPVPPRERFLRLDVLKFQGIIRPGSQVRLDLEWQPARLALAFRLTSASGPHASGRIVFRSEHG</sequence>
<feature type="transmembrane region" description="Helical" evidence="1">
    <location>
        <begin position="51"/>
        <end position="69"/>
    </location>
</feature>
<keyword evidence="1" id="KW-1133">Transmembrane helix</keyword>
<organism evidence="4">
    <name type="scientific">Cupriavidus necator</name>
    <name type="common">Alcaligenes eutrophus</name>
    <name type="synonym">Ralstonia eutropha</name>
    <dbReference type="NCBI Taxonomy" id="106590"/>
    <lineage>
        <taxon>Bacteria</taxon>
        <taxon>Pseudomonadati</taxon>
        <taxon>Pseudomonadota</taxon>
        <taxon>Betaproteobacteria</taxon>
        <taxon>Burkholderiales</taxon>
        <taxon>Burkholderiaceae</taxon>
        <taxon>Cupriavidus</taxon>
    </lineage>
</organism>